<dbReference type="Gene3D" id="3.30.420.40">
    <property type="match status" value="2"/>
</dbReference>
<dbReference type="InterPro" id="IPR043129">
    <property type="entry name" value="ATPase_NBD"/>
</dbReference>
<evidence type="ECO:0000256" key="7">
    <source>
        <dbReference type="ARBA" id="ARBA00022777"/>
    </source>
</evidence>
<sequence>MILIDFGNTRFKWQVRDPAGGIRARGAGGHAGGENLADLVVALGREIRSREAVWIASVVEEALEQSLVREIAHWQQAPSRIVWIRPEPIQAGVRSGYEDPACLGADRWAALIGAWQRHRRACLILSLGTAITLDVLDDEGLHRGGLIAPGRTVLPRALAQATAHLPQVETPGRLSLGQNTQSAVANGFQFMIEGFIEAADAYISQTLVTDPVRIVTGGDAGILRSDLLERWRNEPDLVFDGLACLAGES</sequence>
<name>T1BG04_9ZZZZ</name>
<comment type="caution">
    <text evidence="13">The sequence shown here is derived from an EMBL/GenBank/DDBJ whole genome shotgun (WGS) entry which is preliminary data.</text>
</comment>
<dbReference type="InterPro" id="IPR004619">
    <property type="entry name" value="Type_III_PanK"/>
</dbReference>
<reference evidence="13" key="2">
    <citation type="journal article" date="2014" name="ISME J.">
        <title>Microbial stratification in low pH oxic and suboxic macroscopic growths along an acid mine drainage.</title>
        <authorList>
            <person name="Mendez-Garcia C."/>
            <person name="Mesa V."/>
            <person name="Sprenger R.R."/>
            <person name="Richter M."/>
            <person name="Diez M.S."/>
            <person name="Solano J."/>
            <person name="Bargiela R."/>
            <person name="Golyshina O.V."/>
            <person name="Manteca A."/>
            <person name="Ramos J.L."/>
            <person name="Gallego J.R."/>
            <person name="Llorente I."/>
            <person name="Martins Dos Santos V.A."/>
            <person name="Jensen O.N."/>
            <person name="Pelaez A.I."/>
            <person name="Sanchez J."/>
            <person name="Ferrer M."/>
        </authorList>
    </citation>
    <scope>NUCLEOTIDE SEQUENCE</scope>
</reference>
<evidence type="ECO:0000256" key="8">
    <source>
        <dbReference type="ARBA" id="ARBA00022840"/>
    </source>
</evidence>
<dbReference type="PANTHER" id="PTHR34265">
    <property type="entry name" value="TYPE III PANTOTHENATE KINASE"/>
    <property type="match status" value="1"/>
</dbReference>
<organism evidence="13">
    <name type="scientific">mine drainage metagenome</name>
    <dbReference type="NCBI Taxonomy" id="410659"/>
    <lineage>
        <taxon>unclassified sequences</taxon>
        <taxon>metagenomes</taxon>
        <taxon>ecological metagenomes</taxon>
    </lineage>
</organism>
<evidence type="ECO:0000256" key="3">
    <source>
        <dbReference type="ARBA" id="ARBA00011738"/>
    </source>
</evidence>
<comment type="subunit">
    <text evidence="3">Homodimer.</text>
</comment>
<dbReference type="AlphaFoldDB" id="T1BG04"/>
<keyword evidence="8" id="KW-0067">ATP-binding</keyword>
<accession>T1BG04</accession>
<dbReference type="Pfam" id="PF03309">
    <property type="entry name" value="Pan_kinase"/>
    <property type="match status" value="1"/>
</dbReference>
<evidence type="ECO:0000256" key="1">
    <source>
        <dbReference type="ARBA" id="ARBA00001958"/>
    </source>
</evidence>
<keyword evidence="9" id="KW-0630">Potassium</keyword>
<proteinExistence type="inferred from homology"/>
<dbReference type="PANTHER" id="PTHR34265:SF1">
    <property type="entry name" value="TYPE III PANTOTHENATE KINASE"/>
    <property type="match status" value="1"/>
</dbReference>
<keyword evidence="5 13" id="KW-0808">Transferase</keyword>
<evidence type="ECO:0000256" key="4">
    <source>
        <dbReference type="ARBA" id="ARBA00022490"/>
    </source>
</evidence>
<evidence type="ECO:0000256" key="11">
    <source>
        <dbReference type="ARBA" id="ARBA00038036"/>
    </source>
</evidence>
<keyword evidence="10" id="KW-0173">Coenzyme A biosynthesis</keyword>
<evidence type="ECO:0000256" key="9">
    <source>
        <dbReference type="ARBA" id="ARBA00022958"/>
    </source>
</evidence>
<dbReference type="SUPFAM" id="SSF53067">
    <property type="entry name" value="Actin-like ATPase domain"/>
    <property type="match status" value="2"/>
</dbReference>
<dbReference type="HAMAP" id="MF_01274">
    <property type="entry name" value="Pantothen_kinase_3"/>
    <property type="match status" value="1"/>
</dbReference>
<evidence type="ECO:0000256" key="6">
    <source>
        <dbReference type="ARBA" id="ARBA00022741"/>
    </source>
</evidence>
<evidence type="ECO:0000256" key="10">
    <source>
        <dbReference type="ARBA" id="ARBA00022993"/>
    </source>
</evidence>
<reference evidence="13" key="1">
    <citation type="submission" date="2013-08" db="EMBL/GenBank/DDBJ databases">
        <authorList>
            <person name="Mendez C."/>
            <person name="Richter M."/>
            <person name="Ferrer M."/>
            <person name="Sanchez J."/>
        </authorList>
    </citation>
    <scope>NUCLEOTIDE SEQUENCE</scope>
</reference>
<dbReference type="CDD" id="cd24015">
    <property type="entry name" value="ASKHA_NBD_PanK-III"/>
    <property type="match status" value="1"/>
</dbReference>
<evidence type="ECO:0000256" key="5">
    <source>
        <dbReference type="ARBA" id="ARBA00022679"/>
    </source>
</evidence>
<dbReference type="GO" id="GO:0015937">
    <property type="term" value="P:coenzyme A biosynthetic process"/>
    <property type="evidence" value="ECO:0007669"/>
    <property type="project" value="UniProtKB-KW"/>
</dbReference>
<dbReference type="GO" id="GO:0005524">
    <property type="term" value="F:ATP binding"/>
    <property type="evidence" value="ECO:0007669"/>
    <property type="project" value="UniProtKB-KW"/>
</dbReference>
<keyword evidence="6" id="KW-0547">Nucleotide-binding</keyword>
<evidence type="ECO:0000256" key="12">
    <source>
        <dbReference type="ARBA" id="ARBA00040883"/>
    </source>
</evidence>
<comment type="similarity">
    <text evidence="11">Belongs to the type III pantothenate kinase family.</text>
</comment>
<dbReference type="GO" id="GO:0004594">
    <property type="term" value="F:pantothenate kinase activity"/>
    <property type="evidence" value="ECO:0007669"/>
    <property type="project" value="InterPro"/>
</dbReference>
<comment type="cofactor">
    <cofactor evidence="1">
        <name>K(+)</name>
        <dbReference type="ChEBI" id="CHEBI:29103"/>
    </cofactor>
</comment>
<dbReference type="GO" id="GO:0005737">
    <property type="term" value="C:cytoplasm"/>
    <property type="evidence" value="ECO:0007669"/>
    <property type="project" value="UniProtKB-SubCell"/>
</dbReference>
<dbReference type="NCBIfam" id="TIGR00671">
    <property type="entry name" value="baf"/>
    <property type="match status" value="1"/>
</dbReference>
<dbReference type="EMBL" id="AUZY01002625">
    <property type="protein sequence ID" value="EQD71931.1"/>
    <property type="molecule type" value="Genomic_DNA"/>
</dbReference>
<evidence type="ECO:0000256" key="2">
    <source>
        <dbReference type="ARBA" id="ARBA00004496"/>
    </source>
</evidence>
<comment type="subcellular location">
    <subcellularLocation>
        <location evidence="2">Cytoplasm</location>
    </subcellularLocation>
</comment>
<protein>
    <recommendedName>
        <fullName evidence="12">Type III pantothenate kinase</fullName>
    </recommendedName>
</protein>
<keyword evidence="4" id="KW-0963">Cytoplasm</keyword>
<gene>
    <name evidence="13" type="ORF">B1B_04179</name>
</gene>
<evidence type="ECO:0000313" key="13">
    <source>
        <dbReference type="EMBL" id="EQD71931.1"/>
    </source>
</evidence>
<keyword evidence="7" id="KW-0418">Kinase</keyword>